<dbReference type="GeneID" id="86940841"/>
<dbReference type="Proteomes" id="UP000018466">
    <property type="component" value="Unassembled WGS sequence"/>
</dbReference>
<dbReference type="Pfam" id="PF14199">
    <property type="entry name" value="DUF4317"/>
    <property type="match status" value="1"/>
</dbReference>
<dbReference type="InterPro" id="IPR025466">
    <property type="entry name" value="DUF4317"/>
</dbReference>
<dbReference type="EMBL" id="AGEL01000006">
    <property type="protein sequence ID" value="EHO17486.1"/>
    <property type="molecule type" value="Genomic_DNA"/>
</dbReference>
<name>A0AA37DGQ8_9FIRM</name>
<accession>A0AA37DGQ8</accession>
<evidence type="ECO:0000313" key="1">
    <source>
        <dbReference type="EMBL" id="EHO17486.1"/>
    </source>
</evidence>
<reference evidence="1 2" key="1">
    <citation type="submission" date="2011-10" db="EMBL/GenBank/DDBJ databases">
        <title>The Genome Sequence of Lachnospiraceae bacterium ACC2.</title>
        <authorList>
            <consortium name="The Broad Institute Genome Sequencing Platform"/>
            <person name="Earl A."/>
            <person name="Ward D."/>
            <person name="Feldgarden M."/>
            <person name="Gevers D."/>
            <person name="Sizova M."/>
            <person name="Hazen A."/>
            <person name="Epstein S."/>
            <person name="Young S.K."/>
            <person name="Zeng Q."/>
            <person name="Gargeya S."/>
            <person name="Fitzgerald M."/>
            <person name="Haas B."/>
            <person name="Abouelleil A."/>
            <person name="Alvarado L."/>
            <person name="Arachchi H.M."/>
            <person name="Berlin A."/>
            <person name="Brown A."/>
            <person name="Chapman S.B."/>
            <person name="Chen Z."/>
            <person name="Dunbar C."/>
            <person name="Freedman E."/>
            <person name="Gearin G."/>
            <person name="Goldberg J."/>
            <person name="Griggs A."/>
            <person name="Gujja S."/>
            <person name="Heiman D."/>
            <person name="Howarth C."/>
            <person name="Larson L."/>
            <person name="Lui A."/>
            <person name="MacDonald P.J.P."/>
            <person name="Montmayeur A."/>
            <person name="Murphy C."/>
            <person name="Neiman D."/>
            <person name="Pearson M."/>
            <person name="Priest M."/>
            <person name="Roberts A."/>
            <person name="Saif S."/>
            <person name="Shea T."/>
            <person name="Shenoy N."/>
            <person name="Sisk P."/>
            <person name="Stolte C."/>
            <person name="Sykes S."/>
            <person name="Wortman J."/>
            <person name="Nusbaum C."/>
            <person name="Birren B."/>
        </authorList>
    </citation>
    <scope>NUCLEOTIDE SEQUENCE [LARGE SCALE GENOMIC DNA]</scope>
    <source>
        <strain evidence="1 2">ACC2</strain>
    </source>
</reference>
<dbReference type="AlphaFoldDB" id="A0AA37DGQ8"/>
<evidence type="ECO:0008006" key="3">
    <source>
        <dbReference type="Google" id="ProtNLM"/>
    </source>
</evidence>
<comment type="caution">
    <text evidence="1">The sequence shown here is derived from an EMBL/GenBank/DDBJ whole genome shotgun (WGS) entry which is preliminary data.</text>
</comment>
<proteinExistence type="predicted"/>
<protein>
    <recommendedName>
        <fullName evidence="3">DUF4317 domain-containing protein</fullName>
    </recommendedName>
</protein>
<dbReference type="RefSeq" id="WP_009532918.1">
    <property type="nucleotide sequence ID" value="NZ_JH590862.1"/>
</dbReference>
<organism evidence="1 2">
    <name type="scientific">Stomatobaculum longum</name>
    <dbReference type="NCBI Taxonomy" id="796942"/>
    <lineage>
        <taxon>Bacteria</taxon>
        <taxon>Bacillati</taxon>
        <taxon>Bacillota</taxon>
        <taxon>Clostridia</taxon>
        <taxon>Lachnospirales</taxon>
        <taxon>Lachnospiraceae</taxon>
        <taxon>Stomatobaculum</taxon>
    </lineage>
</organism>
<keyword evidence="2" id="KW-1185">Reference proteome</keyword>
<sequence length="383" mass="43689">MDRKAVLEVRKLFDKNDCRIDRMRGCYVNGEKQIIADLQDQFYSFEEEELFQYCELFKKAVSGRIGRTLFNIEFPLAAEKEGGAQEKLYRLLKSELKDEALLQEFFQDIIQHYAFTGNYLILLVHGVYDIPGRTKDRVGLSDGSEYVYPFLELSICPVELLREGLCYDAEAKSFLSRMENWSVKKPDIGLLYPAFNERNTDLHAALWYARSEKTRHEELADVLLGTELPRAESAEKDAFREIVERSLGEDCNFTLVQNLQEAVNRFAEEAGDSEVTEPPVLSKGEFKRLLDECGAEEEALSRLDEVYEEVLGESKEALLVENLSAPKTLTVETDSLQLKLQSDASELLSTRVIDGREYFLIPVSEDVTVNGIRLRTKTAAADE</sequence>
<evidence type="ECO:0000313" key="2">
    <source>
        <dbReference type="Proteomes" id="UP000018466"/>
    </source>
</evidence>
<gene>
    <name evidence="1" type="ORF">HMPREF9623_01085</name>
</gene>